<dbReference type="Proteomes" id="UP000214646">
    <property type="component" value="Unassembled WGS sequence"/>
</dbReference>
<evidence type="ECO:0000313" key="2">
    <source>
        <dbReference type="Proteomes" id="UP000214646"/>
    </source>
</evidence>
<dbReference type="AlphaFoldDB" id="A0A225DXJ2"/>
<dbReference type="EMBL" id="NIDE01000005">
    <property type="protein sequence ID" value="OWK42436.1"/>
    <property type="molecule type" value="Genomic_DNA"/>
</dbReference>
<dbReference type="InterPro" id="IPR008711">
    <property type="entry name" value="Recombinase_NinB"/>
</dbReference>
<organism evidence="1 2">
    <name type="scientific">Fimbriiglobus ruber</name>
    <dbReference type="NCBI Taxonomy" id="1908690"/>
    <lineage>
        <taxon>Bacteria</taxon>
        <taxon>Pseudomonadati</taxon>
        <taxon>Planctomycetota</taxon>
        <taxon>Planctomycetia</taxon>
        <taxon>Gemmatales</taxon>
        <taxon>Gemmataceae</taxon>
        <taxon>Fimbriiglobus</taxon>
    </lineage>
</organism>
<gene>
    <name evidence="1" type="ORF">FRUB_04514</name>
</gene>
<evidence type="ECO:0000313" key="1">
    <source>
        <dbReference type="EMBL" id="OWK42436.1"/>
    </source>
</evidence>
<name>A0A225DXJ2_9BACT</name>
<evidence type="ECO:0008006" key="3">
    <source>
        <dbReference type="Google" id="ProtNLM"/>
    </source>
</evidence>
<sequence length="146" mass="16425">MTRALEFVCPVVDGRLPERDARRIGDVIRKFDGRRIVISVEEVKKARSSQQNRYYWGCVVKLITDAFRDAGNMVNSDDVHDFLKAEVGRLSQVLVTVEGEVFRGPGSTAKLTTTEFSNYIEAVKAWAADRLDLKIPSPDEAFESTN</sequence>
<protein>
    <recommendedName>
        <fullName evidence="3">NinB protein</fullName>
    </recommendedName>
</protein>
<accession>A0A225DXJ2</accession>
<dbReference type="OrthoDB" id="279853at2"/>
<dbReference type="SUPFAM" id="SSF103370">
    <property type="entry name" value="NinB"/>
    <property type="match status" value="1"/>
</dbReference>
<dbReference type="RefSeq" id="WP_088255606.1">
    <property type="nucleotide sequence ID" value="NZ_NIDE01000005.1"/>
</dbReference>
<dbReference type="Gene3D" id="1.10.3790.10">
    <property type="entry name" value="NinB"/>
    <property type="match status" value="1"/>
</dbReference>
<comment type="caution">
    <text evidence="1">The sequence shown here is derived from an EMBL/GenBank/DDBJ whole genome shotgun (WGS) entry which is preliminary data.</text>
</comment>
<reference evidence="2" key="1">
    <citation type="submission" date="2017-06" db="EMBL/GenBank/DDBJ databases">
        <title>Genome analysis of Fimbriiglobus ruber SP5, the first member of the order Planctomycetales with confirmed chitinolytic capability.</title>
        <authorList>
            <person name="Ravin N.V."/>
            <person name="Rakitin A.L."/>
            <person name="Ivanova A.A."/>
            <person name="Beletsky A.V."/>
            <person name="Kulichevskaya I.S."/>
            <person name="Mardanov A.V."/>
            <person name="Dedysh S.N."/>
        </authorList>
    </citation>
    <scope>NUCLEOTIDE SEQUENCE [LARGE SCALE GENOMIC DNA]</scope>
    <source>
        <strain evidence="2">SP5</strain>
    </source>
</reference>
<proteinExistence type="predicted"/>
<dbReference type="InterPro" id="IPR036619">
    <property type="entry name" value="NinB_sf"/>
</dbReference>
<dbReference type="Pfam" id="PF05772">
    <property type="entry name" value="NinB"/>
    <property type="match status" value="1"/>
</dbReference>
<keyword evidence="2" id="KW-1185">Reference proteome</keyword>